<dbReference type="InterPro" id="IPR017452">
    <property type="entry name" value="GPCR_Rhodpsn_7TM"/>
</dbReference>
<dbReference type="STRING" id="623744.A0A553NLX6"/>
<dbReference type="EMBL" id="SRMA01026846">
    <property type="protein sequence ID" value="TRY66442.1"/>
    <property type="molecule type" value="Genomic_DNA"/>
</dbReference>
<dbReference type="PRINTS" id="PR00237">
    <property type="entry name" value="GPCRRHODOPSN"/>
</dbReference>
<dbReference type="GO" id="GO:0043266">
    <property type="term" value="P:regulation of potassium ion transport"/>
    <property type="evidence" value="ECO:0007669"/>
    <property type="project" value="TreeGrafter"/>
</dbReference>
<dbReference type="SUPFAM" id="SSF81321">
    <property type="entry name" value="Family A G protein-coupled receptor-like"/>
    <property type="match status" value="1"/>
</dbReference>
<comment type="subcellular location">
    <subcellularLocation>
        <location evidence="1">Cell membrane</location>
        <topology evidence="1">Multi-pass membrane protein</topology>
    </subcellularLocation>
</comment>
<name>A0A553NLX6_9TELE</name>
<evidence type="ECO:0000313" key="11">
    <source>
        <dbReference type="EMBL" id="TRY66442.1"/>
    </source>
</evidence>
<protein>
    <recommendedName>
        <fullName evidence="10">G-protein coupled receptors family 1 profile domain-containing protein</fullName>
    </recommendedName>
</protein>
<evidence type="ECO:0000256" key="3">
    <source>
        <dbReference type="ARBA" id="ARBA00022692"/>
    </source>
</evidence>
<dbReference type="AlphaFoldDB" id="A0A553NLX6"/>
<dbReference type="GO" id="GO:0007195">
    <property type="term" value="P:adenylate cyclase-inhibiting dopamine receptor signaling pathway"/>
    <property type="evidence" value="ECO:0007669"/>
    <property type="project" value="TreeGrafter"/>
</dbReference>
<keyword evidence="8" id="KW-0675">Receptor</keyword>
<evidence type="ECO:0000256" key="8">
    <source>
        <dbReference type="ARBA" id="ARBA00023170"/>
    </source>
</evidence>
<accession>A0A553NLX6</accession>
<dbReference type="GO" id="GO:0098978">
    <property type="term" value="C:glutamatergic synapse"/>
    <property type="evidence" value="ECO:0007669"/>
    <property type="project" value="TreeGrafter"/>
</dbReference>
<dbReference type="GO" id="GO:0051481">
    <property type="term" value="P:negative regulation of cytosolic calcium ion concentration"/>
    <property type="evidence" value="ECO:0007669"/>
    <property type="project" value="TreeGrafter"/>
</dbReference>
<dbReference type="PRINTS" id="PR00242">
    <property type="entry name" value="DOPAMINER"/>
</dbReference>
<dbReference type="PANTHER" id="PTHR24248:SF87">
    <property type="entry name" value="D(2) DOPAMINE RECEPTOR"/>
    <property type="match status" value="1"/>
</dbReference>
<gene>
    <name evidence="11" type="ORF">DNTS_025735</name>
</gene>
<dbReference type="GO" id="GO:0060158">
    <property type="term" value="P:phospholipase C-activating dopamine receptor signaling pathway"/>
    <property type="evidence" value="ECO:0007669"/>
    <property type="project" value="TreeGrafter"/>
</dbReference>
<proteinExistence type="predicted"/>
<evidence type="ECO:0000256" key="9">
    <source>
        <dbReference type="ARBA" id="ARBA00023224"/>
    </source>
</evidence>
<dbReference type="GO" id="GO:0051967">
    <property type="term" value="P:negative regulation of synaptic transmission, glutamatergic"/>
    <property type="evidence" value="ECO:0007669"/>
    <property type="project" value="TreeGrafter"/>
</dbReference>
<dbReference type="Proteomes" id="UP000316079">
    <property type="component" value="Unassembled WGS sequence"/>
</dbReference>
<evidence type="ECO:0000256" key="7">
    <source>
        <dbReference type="ARBA" id="ARBA00023157"/>
    </source>
</evidence>
<keyword evidence="2" id="KW-1003">Cell membrane</keyword>
<keyword evidence="12" id="KW-1185">Reference proteome</keyword>
<dbReference type="PROSITE" id="PS50262">
    <property type="entry name" value="G_PROTEIN_RECEP_F1_2"/>
    <property type="match status" value="1"/>
</dbReference>
<dbReference type="InterPro" id="IPR000929">
    <property type="entry name" value="Dopamine_rcpt"/>
</dbReference>
<dbReference type="GO" id="GO:0071881">
    <property type="term" value="P:adenylate cyclase-inhibiting adrenergic receptor signaling pathway"/>
    <property type="evidence" value="ECO:0007669"/>
    <property type="project" value="UniProtKB-ARBA"/>
</dbReference>
<evidence type="ECO:0000256" key="6">
    <source>
        <dbReference type="ARBA" id="ARBA00023136"/>
    </source>
</evidence>
<evidence type="ECO:0000256" key="5">
    <source>
        <dbReference type="ARBA" id="ARBA00023040"/>
    </source>
</evidence>
<keyword evidence="5" id="KW-0297">G-protein coupled receptor</keyword>
<keyword evidence="4" id="KW-1133">Transmembrane helix</keyword>
<organism evidence="11 12">
    <name type="scientific">Danionella cerebrum</name>
    <dbReference type="NCBI Taxonomy" id="2873325"/>
    <lineage>
        <taxon>Eukaryota</taxon>
        <taxon>Metazoa</taxon>
        <taxon>Chordata</taxon>
        <taxon>Craniata</taxon>
        <taxon>Vertebrata</taxon>
        <taxon>Euteleostomi</taxon>
        <taxon>Actinopterygii</taxon>
        <taxon>Neopterygii</taxon>
        <taxon>Teleostei</taxon>
        <taxon>Ostariophysi</taxon>
        <taxon>Cypriniformes</taxon>
        <taxon>Danionidae</taxon>
        <taxon>Danioninae</taxon>
        <taxon>Danionella</taxon>
    </lineage>
</organism>
<dbReference type="Gene3D" id="1.20.1070.10">
    <property type="entry name" value="Rhodopsin 7-helix transmembrane proteins"/>
    <property type="match status" value="1"/>
</dbReference>
<dbReference type="OrthoDB" id="8950567at2759"/>
<comment type="caution">
    <text evidence="11">The sequence shown here is derived from an EMBL/GenBank/DDBJ whole genome shotgun (WGS) entry which is preliminary data.</text>
</comment>
<keyword evidence="3" id="KW-0812">Transmembrane</keyword>
<evidence type="ECO:0000256" key="1">
    <source>
        <dbReference type="ARBA" id="ARBA00004651"/>
    </source>
</evidence>
<reference evidence="11 12" key="1">
    <citation type="journal article" date="2019" name="Sci. Data">
        <title>Hybrid genome assembly and annotation of Danionella translucida.</title>
        <authorList>
            <person name="Kadobianskyi M."/>
            <person name="Schulze L."/>
            <person name="Schuelke M."/>
            <person name="Judkewitz B."/>
        </authorList>
    </citation>
    <scope>NUCLEOTIDE SEQUENCE [LARGE SCALE GENOMIC DNA]</scope>
    <source>
        <strain evidence="11 12">Bolton</strain>
    </source>
</reference>
<keyword evidence="6" id="KW-0472">Membrane</keyword>
<sequence>MAVNGEVMDVANEEGGPDNQQRLADELSSLVTQQQPFNLTPAHENIDGVFIICWLPFFITHILKTYCQVPPELYTAFTWLGYVNSAVNPVIYTTFNIEFRKAFLKILHC</sequence>
<feature type="domain" description="G-protein coupled receptors family 1 profile" evidence="10">
    <location>
        <begin position="49"/>
        <end position="92"/>
    </location>
</feature>
<dbReference type="GO" id="GO:0001591">
    <property type="term" value="F:dopamine neurotransmitter receptor activity, coupled via Gi/Go"/>
    <property type="evidence" value="ECO:0007669"/>
    <property type="project" value="TreeGrafter"/>
</dbReference>
<dbReference type="GO" id="GO:0004938">
    <property type="term" value="F:alpha2-adrenergic receptor activity"/>
    <property type="evidence" value="ECO:0007669"/>
    <property type="project" value="UniProtKB-ARBA"/>
</dbReference>
<keyword evidence="7" id="KW-1015">Disulfide bond</keyword>
<dbReference type="PANTHER" id="PTHR24248">
    <property type="entry name" value="ADRENERGIC RECEPTOR-RELATED G-PROTEIN COUPLED RECEPTOR"/>
    <property type="match status" value="1"/>
</dbReference>
<dbReference type="InterPro" id="IPR000276">
    <property type="entry name" value="GPCR_Rhodpsn"/>
</dbReference>
<evidence type="ECO:0000259" key="10">
    <source>
        <dbReference type="PROSITE" id="PS50262"/>
    </source>
</evidence>
<keyword evidence="9" id="KW-0807">Transducer</keyword>
<evidence type="ECO:0000256" key="4">
    <source>
        <dbReference type="ARBA" id="ARBA00022989"/>
    </source>
</evidence>
<dbReference type="GO" id="GO:0042734">
    <property type="term" value="C:presynaptic membrane"/>
    <property type="evidence" value="ECO:0007669"/>
    <property type="project" value="TreeGrafter"/>
</dbReference>
<evidence type="ECO:0000256" key="2">
    <source>
        <dbReference type="ARBA" id="ARBA00022475"/>
    </source>
</evidence>
<dbReference type="GO" id="GO:0014059">
    <property type="term" value="P:regulation of dopamine secretion"/>
    <property type="evidence" value="ECO:0007669"/>
    <property type="project" value="TreeGrafter"/>
</dbReference>
<dbReference type="Pfam" id="PF00001">
    <property type="entry name" value="7tm_1"/>
    <property type="match status" value="1"/>
</dbReference>
<evidence type="ECO:0000313" key="12">
    <source>
        <dbReference type="Proteomes" id="UP000316079"/>
    </source>
</evidence>